<evidence type="ECO:0000259" key="11">
    <source>
        <dbReference type="Pfam" id="PF08334"/>
    </source>
</evidence>
<dbReference type="PROSITE" id="PS00409">
    <property type="entry name" value="PROKAR_NTER_METHYL"/>
    <property type="match status" value="1"/>
</dbReference>
<name>A0A3D4V8J6_9BACT</name>
<dbReference type="AlphaFoldDB" id="A0A3D4V8J6"/>
<keyword evidence="5" id="KW-0488">Methylation</keyword>
<dbReference type="GO" id="GO:0005886">
    <property type="term" value="C:plasma membrane"/>
    <property type="evidence" value="ECO:0007669"/>
    <property type="project" value="UniProtKB-SubCell"/>
</dbReference>
<evidence type="ECO:0000256" key="6">
    <source>
        <dbReference type="ARBA" id="ARBA00022519"/>
    </source>
</evidence>
<dbReference type="Pfam" id="PF08334">
    <property type="entry name" value="T2SSG"/>
    <property type="match status" value="1"/>
</dbReference>
<dbReference type="InterPro" id="IPR013545">
    <property type="entry name" value="T2SS_protein-GspG_C"/>
</dbReference>
<keyword evidence="6" id="KW-0997">Cell inner membrane</keyword>
<dbReference type="NCBIfam" id="TIGR02532">
    <property type="entry name" value="IV_pilin_GFxxxE"/>
    <property type="match status" value="1"/>
</dbReference>
<evidence type="ECO:0000256" key="1">
    <source>
        <dbReference type="ARBA" id="ARBA00004377"/>
    </source>
</evidence>
<evidence type="ECO:0000256" key="2">
    <source>
        <dbReference type="ARBA" id="ARBA00009984"/>
    </source>
</evidence>
<gene>
    <name evidence="12" type="primary">gspG</name>
    <name evidence="12" type="ORF">DGD08_09420</name>
</gene>
<evidence type="ECO:0000256" key="4">
    <source>
        <dbReference type="ARBA" id="ARBA00022475"/>
    </source>
</evidence>
<dbReference type="Pfam" id="PF07963">
    <property type="entry name" value="N_methyl"/>
    <property type="match status" value="1"/>
</dbReference>
<feature type="transmembrane region" description="Helical" evidence="10">
    <location>
        <begin position="21"/>
        <end position="44"/>
    </location>
</feature>
<dbReference type="GO" id="GO:0015628">
    <property type="term" value="P:protein secretion by the type II secretion system"/>
    <property type="evidence" value="ECO:0007669"/>
    <property type="project" value="InterPro"/>
</dbReference>
<evidence type="ECO:0000256" key="3">
    <source>
        <dbReference type="ARBA" id="ARBA00020042"/>
    </source>
</evidence>
<dbReference type="PRINTS" id="PR00813">
    <property type="entry name" value="BCTERIALGSPG"/>
</dbReference>
<dbReference type="InterPro" id="IPR000983">
    <property type="entry name" value="Bac_GSPG_pilin"/>
</dbReference>
<dbReference type="Proteomes" id="UP000264071">
    <property type="component" value="Unassembled WGS sequence"/>
</dbReference>
<keyword evidence="9 10" id="KW-0472">Membrane</keyword>
<keyword evidence="7 10" id="KW-0812">Transmembrane</keyword>
<sequence length="153" mass="16825">MRLFRIPPVRISQVRSPRGLTLIEVLVVIVVIAILATLVAPNLFRHVDDARVTTARAQIESLVTALDAYRLDNGRYPTTAQGLGALWQKPTIEPPMNWTAPYLRKAAPNDPWGRPYVYLAPGLVNPSTYDLLSYGADGTPGGEGENADVMSWK</sequence>
<evidence type="ECO:0000256" key="10">
    <source>
        <dbReference type="SAM" id="Phobius"/>
    </source>
</evidence>
<feature type="domain" description="Type II secretion system protein GspG C-terminal" evidence="11">
    <location>
        <begin position="42"/>
        <end position="152"/>
    </location>
</feature>
<organism evidence="12 13">
    <name type="scientific">Gemmatimonas aurantiaca</name>
    <dbReference type="NCBI Taxonomy" id="173480"/>
    <lineage>
        <taxon>Bacteria</taxon>
        <taxon>Pseudomonadati</taxon>
        <taxon>Gemmatimonadota</taxon>
        <taxon>Gemmatimonadia</taxon>
        <taxon>Gemmatimonadales</taxon>
        <taxon>Gemmatimonadaceae</taxon>
        <taxon>Gemmatimonas</taxon>
    </lineage>
</organism>
<dbReference type="InterPro" id="IPR010054">
    <property type="entry name" value="Type2_sec_GspG"/>
</dbReference>
<evidence type="ECO:0000313" key="13">
    <source>
        <dbReference type="Proteomes" id="UP000264071"/>
    </source>
</evidence>
<dbReference type="PANTHER" id="PTHR30093">
    <property type="entry name" value="GENERAL SECRETION PATHWAY PROTEIN G"/>
    <property type="match status" value="1"/>
</dbReference>
<dbReference type="InterPro" id="IPR012902">
    <property type="entry name" value="N_methyl_site"/>
</dbReference>
<evidence type="ECO:0000256" key="9">
    <source>
        <dbReference type="ARBA" id="ARBA00023136"/>
    </source>
</evidence>
<keyword evidence="4" id="KW-1003">Cell membrane</keyword>
<dbReference type="Gene3D" id="3.30.700.10">
    <property type="entry name" value="Glycoprotein, Type 4 Pilin"/>
    <property type="match status" value="1"/>
</dbReference>
<evidence type="ECO:0000256" key="8">
    <source>
        <dbReference type="ARBA" id="ARBA00022989"/>
    </source>
</evidence>
<evidence type="ECO:0000313" key="12">
    <source>
        <dbReference type="EMBL" id="HCT57415.1"/>
    </source>
</evidence>
<dbReference type="NCBIfam" id="TIGR01710">
    <property type="entry name" value="typeII_sec_gspG"/>
    <property type="match status" value="1"/>
</dbReference>
<reference evidence="12 13" key="1">
    <citation type="journal article" date="2018" name="Nat. Biotechnol.">
        <title>A standardized bacterial taxonomy based on genome phylogeny substantially revises the tree of life.</title>
        <authorList>
            <person name="Parks D.H."/>
            <person name="Chuvochina M."/>
            <person name="Waite D.W."/>
            <person name="Rinke C."/>
            <person name="Skarshewski A."/>
            <person name="Chaumeil P.A."/>
            <person name="Hugenholtz P."/>
        </authorList>
    </citation>
    <scope>NUCLEOTIDE SEQUENCE [LARGE SCALE GENOMIC DNA]</scope>
    <source>
        <strain evidence="12">UBA8844</strain>
    </source>
</reference>
<dbReference type="PANTHER" id="PTHR30093:SF44">
    <property type="entry name" value="TYPE II SECRETION SYSTEM CORE PROTEIN G"/>
    <property type="match status" value="1"/>
</dbReference>
<comment type="similarity">
    <text evidence="2">Belongs to the GSP G family.</text>
</comment>
<evidence type="ECO:0000256" key="7">
    <source>
        <dbReference type="ARBA" id="ARBA00022692"/>
    </source>
</evidence>
<keyword evidence="8 10" id="KW-1133">Transmembrane helix</keyword>
<evidence type="ECO:0000256" key="5">
    <source>
        <dbReference type="ARBA" id="ARBA00022481"/>
    </source>
</evidence>
<dbReference type="SUPFAM" id="SSF54523">
    <property type="entry name" value="Pili subunits"/>
    <property type="match status" value="1"/>
</dbReference>
<dbReference type="EMBL" id="DPIY01000009">
    <property type="protein sequence ID" value="HCT57415.1"/>
    <property type="molecule type" value="Genomic_DNA"/>
</dbReference>
<comment type="caution">
    <text evidence="12">The sequence shown here is derived from an EMBL/GenBank/DDBJ whole genome shotgun (WGS) entry which is preliminary data.</text>
</comment>
<proteinExistence type="inferred from homology"/>
<comment type="subcellular location">
    <subcellularLocation>
        <location evidence="1">Cell inner membrane</location>
        <topology evidence="1">Single-pass membrane protein</topology>
    </subcellularLocation>
</comment>
<accession>A0A3D4V8J6</accession>
<protein>
    <recommendedName>
        <fullName evidence="3">Type II secretion system core protein G</fullName>
    </recommendedName>
</protein>
<dbReference type="InterPro" id="IPR045584">
    <property type="entry name" value="Pilin-like"/>
</dbReference>
<dbReference type="GO" id="GO:0015627">
    <property type="term" value="C:type II protein secretion system complex"/>
    <property type="evidence" value="ECO:0007669"/>
    <property type="project" value="InterPro"/>
</dbReference>
<dbReference type="OMA" id="PRIMDRP"/>